<protein>
    <recommendedName>
        <fullName evidence="8">45 kDa calcium-binding protein</fullName>
    </recommendedName>
    <alternativeName>
        <fullName evidence="9">Stromal cell-derived factor 4</fullName>
    </alternativeName>
</protein>
<dbReference type="InterPro" id="IPR011992">
    <property type="entry name" value="EF-hand-dom_pair"/>
</dbReference>
<keyword evidence="4" id="KW-0106">Calcium</keyword>
<keyword evidence="1" id="KW-0479">Metal-binding</keyword>
<gene>
    <name evidence="13" type="ORF">L798_01092</name>
</gene>
<dbReference type="eggNOG" id="KOG4251">
    <property type="taxonomic scope" value="Eukaryota"/>
</dbReference>
<evidence type="ECO:0000256" key="4">
    <source>
        <dbReference type="ARBA" id="ARBA00022837"/>
    </source>
</evidence>
<dbReference type="FunCoup" id="A0A067QJZ5">
    <property type="interactions" value="662"/>
</dbReference>
<dbReference type="Gene3D" id="1.10.238.10">
    <property type="entry name" value="EF-hand"/>
    <property type="match status" value="2"/>
</dbReference>
<keyword evidence="14" id="KW-1185">Reference proteome</keyword>
<evidence type="ECO:0000256" key="6">
    <source>
        <dbReference type="ARBA" id="ARBA00023180"/>
    </source>
</evidence>
<dbReference type="OMA" id="MNEYSAL"/>
<evidence type="ECO:0000259" key="12">
    <source>
        <dbReference type="PROSITE" id="PS50222"/>
    </source>
</evidence>
<dbReference type="PROSITE" id="PS50222">
    <property type="entry name" value="EF_HAND_2"/>
    <property type="match status" value="2"/>
</dbReference>
<dbReference type="Proteomes" id="UP000027135">
    <property type="component" value="Unassembled WGS sequence"/>
</dbReference>
<evidence type="ECO:0000256" key="9">
    <source>
        <dbReference type="ARBA" id="ARBA00031511"/>
    </source>
</evidence>
<dbReference type="GO" id="GO:0017156">
    <property type="term" value="P:calcium-ion regulated exocytosis"/>
    <property type="evidence" value="ECO:0007669"/>
    <property type="project" value="TreeGrafter"/>
</dbReference>
<dbReference type="PANTHER" id="PTHR10827:SF98">
    <property type="entry name" value="45 KDA CALCIUM-BINDING PROTEIN"/>
    <property type="match status" value="1"/>
</dbReference>
<keyword evidence="11" id="KW-0812">Transmembrane</keyword>
<dbReference type="SMART" id="SM00054">
    <property type="entry name" value="EFh"/>
    <property type="match status" value="3"/>
</dbReference>
<evidence type="ECO:0000256" key="8">
    <source>
        <dbReference type="ARBA" id="ARBA00023817"/>
    </source>
</evidence>
<feature type="region of interest" description="Disordered" evidence="10">
    <location>
        <begin position="255"/>
        <end position="279"/>
    </location>
</feature>
<sequence>MFYCRKKVSVCCQRWSFAVPFLLYMILFGVTWMLSFPLKSLPQQIGPIYSQTEIKKLTNHVDAVRLERDGDVNINFHKDVIIGDVKEGPQYEDPKTLLENIFKNADVSGDGLLSLQELSDWINKKIQEHINEALRDNFGLFDAIDNNPKNGVISWEEYHTYFLRQKGFSKEYAENHDKKHRGLNRSIKEAVMRDRASWSEAAHSDPDHLTLDEFLSFRHPESSHATIIALVDELLDKFDRDGDEILTEDEFSVLQTEGDGEKEGETLTQGEDERRKEFRDVIDRNHDGKADRKELLMYNDPKNPRHAHEEAVALLVLSDADHDGSLSLQEILNKMDLFLGSKMVDTAYSFHDEF</sequence>
<organism evidence="13 14">
    <name type="scientific">Zootermopsis nevadensis</name>
    <name type="common">Dampwood termite</name>
    <dbReference type="NCBI Taxonomy" id="136037"/>
    <lineage>
        <taxon>Eukaryota</taxon>
        <taxon>Metazoa</taxon>
        <taxon>Ecdysozoa</taxon>
        <taxon>Arthropoda</taxon>
        <taxon>Hexapoda</taxon>
        <taxon>Insecta</taxon>
        <taxon>Pterygota</taxon>
        <taxon>Neoptera</taxon>
        <taxon>Polyneoptera</taxon>
        <taxon>Dictyoptera</taxon>
        <taxon>Blattodea</taxon>
        <taxon>Blattoidea</taxon>
        <taxon>Termitoidae</taxon>
        <taxon>Termopsidae</taxon>
        <taxon>Zootermopsis</taxon>
    </lineage>
</organism>
<keyword evidence="3" id="KW-0677">Repeat</keyword>
<keyword evidence="6" id="KW-0325">Glycoprotein</keyword>
<reference evidence="13 14" key="1">
    <citation type="journal article" date="2014" name="Nat. Commun.">
        <title>Molecular traces of alternative social organization in a termite genome.</title>
        <authorList>
            <person name="Terrapon N."/>
            <person name="Li C."/>
            <person name="Robertson H.M."/>
            <person name="Ji L."/>
            <person name="Meng X."/>
            <person name="Booth W."/>
            <person name="Chen Z."/>
            <person name="Childers C.P."/>
            <person name="Glastad K.M."/>
            <person name="Gokhale K."/>
            <person name="Gowin J."/>
            <person name="Gronenberg W."/>
            <person name="Hermansen R.A."/>
            <person name="Hu H."/>
            <person name="Hunt B.G."/>
            <person name="Huylmans A.K."/>
            <person name="Khalil S.M."/>
            <person name="Mitchell R.D."/>
            <person name="Munoz-Torres M.C."/>
            <person name="Mustard J.A."/>
            <person name="Pan H."/>
            <person name="Reese J.T."/>
            <person name="Scharf M.E."/>
            <person name="Sun F."/>
            <person name="Vogel H."/>
            <person name="Xiao J."/>
            <person name="Yang W."/>
            <person name="Yang Z."/>
            <person name="Yang Z."/>
            <person name="Zhou J."/>
            <person name="Zhu J."/>
            <person name="Brent C.S."/>
            <person name="Elsik C.G."/>
            <person name="Goodisman M.A."/>
            <person name="Liberles D.A."/>
            <person name="Roe R.M."/>
            <person name="Vargo E.L."/>
            <person name="Vilcinskas A."/>
            <person name="Wang J."/>
            <person name="Bornberg-Bauer E."/>
            <person name="Korb J."/>
            <person name="Zhang G."/>
            <person name="Liebig J."/>
        </authorList>
    </citation>
    <scope>NUCLEOTIDE SEQUENCE [LARGE SCALE GENOMIC DNA]</scope>
    <source>
        <tissue evidence="13">Whole organism</tissue>
    </source>
</reference>
<dbReference type="CDD" id="cd16225">
    <property type="entry name" value="EFh_CREC_cab45"/>
    <property type="match status" value="1"/>
</dbReference>
<keyword evidence="2" id="KW-0732">Signal</keyword>
<dbReference type="InterPro" id="IPR002048">
    <property type="entry name" value="EF_hand_dom"/>
</dbReference>
<proteinExistence type="predicted"/>
<keyword evidence="11" id="KW-0472">Membrane</keyword>
<keyword evidence="11" id="KW-1133">Transmembrane helix</keyword>
<dbReference type="PANTHER" id="PTHR10827">
    <property type="entry name" value="RETICULOCALBIN"/>
    <property type="match status" value="1"/>
</dbReference>
<dbReference type="GO" id="GO:0005796">
    <property type="term" value="C:Golgi lumen"/>
    <property type="evidence" value="ECO:0007669"/>
    <property type="project" value="UniProtKB-SubCell"/>
</dbReference>
<evidence type="ECO:0000256" key="1">
    <source>
        <dbReference type="ARBA" id="ARBA00022723"/>
    </source>
</evidence>
<dbReference type="GO" id="GO:0005509">
    <property type="term" value="F:calcium ion binding"/>
    <property type="evidence" value="ECO:0007669"/>
    <property type="project" value="InterPro"/>
</dbReference>
<evidence type="ECO:0000256" key="7">
    <source>
        <dbReference type="ARBA" id="ARBA00023769"/>
    </source>
</evidence>
<evidence type="ECO:0000313" key="14">
    <source>
        <dbReference type="Proteomes" id="UP000027135"/>
    </source>
</evidence>
<evidence type="ECO:0000256" key="11">
    <source>
        <dbReference type="SAM" id="Phobius"/>
    </source>
</evidence>
<evidence type="ECO:0000256" key="5">
    <source>
        <dbReference type="ARBA" id="ARBA00023034"/>
    </source>
</evidence>
<dbReference type="SUPFAM" id="SSF47473">
    <property type="entry name" value="EF-hand"/>
    <property type="match status" value="2"/>
</dbReference>
<feature type="domain" description="EF-hand" evidence="12">
    <location>
        <begin position="93"/>
        <end position="128"/>
    </location>
</feature>
<evidence type="ECO:0000256" key="10">
    <source>
        <dbReference type="SAM" id="MobiDB-lite"/>
    </source>
</evidence>
<dbReference type="AlphaFoldDB" id="A0A067QJZ5"/>
<evidence type="ECO:0000256" key="2">
    <source>
        <dbReference type="ARBA" id="ARBA00022729"/>
    </source>
</evidence>
<accession>A0A067QJZ5</accession>
<keyword evidence="5" id="KW-0333">Golgi apparatus</keyword>
<feature type="domain" description="EF-hand" evidence="12">
    <location>
        <begin position="226"/>
        <end position="261"/>
    </location>
</feature>
<dbReference type="EMBL" id="KK853266">
    <property type="protein sequence ID" value="KDR09191.1"/>
    <property type="molecule type" value="Genomic_DNA"/>
</dbReference>
<evidence type="ECO:0000256" key="3">
    <source>
        <dbReference type="ARBA" id="ARBA00022737"/>
    </source>
</evidence>
<dbReference type="PROSITE" id="PS00018">
    <property type="entry name" value="EF_HAND_1"/>
    <property type="match status" value="2"/>
</dbReference>
<feature type="transmembrane region" description="Helical" evidence="11">
    <location>
        <begin position="15"/>
        <end position="34"/>
    </location>
</feature>
<dbReference type="InterPro" id="IPR027240">
    <property type="entry name" value="CAB45_EFh"/>
</dbReference>
<dbReference type="InterPro" id="IPR018247">
    <property type="entry name" value="EF_Hand_1_Ca_BS"/>
</dbReference>
<name>A0A067QJZ5_ZOONE</name>
<dbReference type="InParanoid" id="A0A067QJZ5"/>
<dbReference type="GO" id="GO:0005783">
    <property type="term" value="C:endoplasmic reticulum"/>
    <property type="evidence" value="ECO:0007669"/>
    <property type="project" value="TreeGrafter"/>
</dbReference>
<feature type="compositionally biased region" description="Basic and acidic residues" evidence="10">
    <location>
        <begin position="259"/>
        <end position="279"/>
    </location>
</feature>
<evidence type="ECO:0000313" key="13">
    <source>
        <dbReference type="EMBL" id="KDR09191.1"/>
    </source>
</evidence>
<comment type="subcellular location">
    <subcellularLocation>
        <location evidence="7">Golgi apparatus lumen</location>
    </subcellularLocation>
</comment>